<accession>A0A7I9XUG0</accession>
<comment type="caution">
    <text evidence="1">The sequence shown here is derived from an EMBL/GenBank/DDBJ whole genome shotgun (WGS) entry which is preliminary data.</text>
</comment>
<dbReference type="Proteomes" id="UP000465361">
    <property type="component" value="Unassembled WGS sequence"/>
</dbReference>
<name>A0A7I9XUG0_9MYCO</name>
<evidence type="ECO:0000313" key="2">
    <source>
        <dbReference type="Proteomes" id="UP000465361"/>
    </source>
</evidence>
<evidence type="ECO:0008006" key="3">
    <source>
        <dbReference type="Google" id="ProtNLM"/>
    </source>
</evidence>
<proteinExistence type="predicted"/>
<protein>
    <recommendedName>
        <fullName evidence="3">IS110 family transposase</fullName>
    </recommendedName>
</protein>
<dbReference type="AlphaFoldDB" id="A0A7I9XUG0"/>
<evidence type="ECO:0000313" key="1">
    <source>
        <dbReference type="EMBL" id="GFG73643.1"/>
    </source>
</evidence>
<sequence>MAMVAEEYVCVIGVDTHPATDWLALVTAATGGVFEEAVFPNSRAGLDRALVWITRKIDGPGRHLSDPGTIGK</sequence>
<keyword evidence="2" id="KW-1185">Reference proteome</keyword>
<gene>
    <name evidence="1" type="ORF">MBOT_10080</name>
</gene>
<reference evidence="1 2" key="1">
    <citation type="journal article" date="2019" name="Emerg. Microbes Infect.">
        <title>Comprehensive subspecies identification of 175 nontuberculous mycobacteria species based on 7547 genomic profiles.</title>
        <authorList>
            <person name="Matsumoto Y."/>
            <person name="Kinjo T."/>
            <person name="Motooka D."/>
            <person name="Nabeya D."/>
            <person name="Jung N."/>
            <person name="Uechi K."/>
            <person name="Horii T."/>
            <person name="Iida T."/>
            <person name="Fujita J."/>
            <person name="Nakamura S."/>
        </authorList>
    </citation>
    <scope>NUCLEOTIDE SEQUENCE [LARGE SCALE GENOMIC DNA]</scope>
    <source>
        <strain evidence="1 2">JCM 17322</strain>
    </source>
</reference>
<organism evidence="1 2">
    <name type="scientific">Mycobacterium botniense</name>
    <dbReference type="NCBI Taxonomy" id="84962"/>
    <lineage>
        <taxon>Bacteria</taxon>
        <taxon>Bacillati</taxon>
        <taxon>Actinomycetota</taxon>
        <taxon>Actinomycetes</taxon>
        <taxon>Mycobacteriales</taxon>
        <taxon>Mycobacteriaceae</taxon>
        <taxon>Mycobacterium</taxon>
    </lineage>
</organism>
<dbReference type="RefSeq" id="WP_163753152.1">
    <property type="nucleotide sequence ID" value="NZ_BLKW01000002.1"/>
</dbReference>
<dbReference type="EMBL" id="BLKW01000002">
    <property type="protein sequence ID" value="GFG73643.1"/>
    <property type="molecule type" value="Genomic_DNA"/>
</dbReference>